<dbReference type="GO" id="GO:0015074">
    <property type="term" value="P:DNA integration"/>
    <property type="evidence" value="ECO:0007669"/>
    <property type="project" value="InterPro"/>
</dbReference>
<gene>
    <name evidence="3" type="ORF">ISN45_Aa04g018860</name>
</gene>
<feature type="compositionally biased region" description="Acidic residues" evidence="1">
    <location>
        <begin position="476"/>
        <end position="485"/>
    </location>
</feature>
<feature type="compositionally biased region" description="Acidic residues" evidence="1">
    <location>
        <begin position="518"/>
        <end position="529"/>
    </location>
</feature>
<reference evidence="3 4" key="1">
    <citation type="submission" date="2020-12" db="EMBL/GenBank/DDBJ databases">
        <title>Concerted genomic and epigenomic changes stabilize Arabidopsis allopolyploids.</title>
        <authorList>
            <person name="Chen Z."/>
        </authorList>
    </citation>
    <scope>NUCLEOTIDE SEQUENCE [LARGE SCALE GENOMIC DNA]</scope>
    <source>
        <strain evidence="3">Allo738</strain>
        <tissue evidence="3">Leaf</tissue>
    </source>
</reference>
<dbReference type="PANTHER" id="PTHR11439:SF515">
    <property type="entry name" value="GAG-POL POLYPROTEIN"/>
    <property type="match status" value="1"/>
</dbReference>
<organism evidence="3 4">
    <name type="scientific">Arabidopsis thaliana x Arabidopsis arenosa</name>
    <dbReference type="NCBI Taxonomy" id="1240361"/>
    <lineage>
        <taxon>Eukaryota</taxon>
        <taxon>Viridiplantae</taxon>
        <taxon>Streptophyta</taxon>
        <taxon>Embryophyta</taxon>
        <taxon>Tracheophyta</taxon>
        <taxon>Spermatophyta</taxon>
        <taxon>Magnoliopsida</taxon>
        <taxon>eudicotyledons</taxon>
        <taxon>Gunneridae</taxon>
        <taxon>Pentapetalae</taxon>
        <taxon>rosids</taxon>
        <taxon>malvids</taxon>
        <taxon>Brassicales</taxon>
        <taxon>Brassicaceae</taxon>
        <taxon>Camelineae</taxon>
        <taxon>Arabidopsis</taxon>
    </lineage>
</organism>
<dbReference type="EMBL" id="JAEFBK010000009">
    <property type="protein sequence ID" value="KAG7569132.1"/>
    <property type="molecule type" value="Genomic_DNA"/>
</dbReference>
<feature type="region of interest" description="Disordered" evidence="1">
    <location>
        <begin position="462"/>
        <end position="485"/>
    </location>
</feature>
<evidence type="ECO:0000313" key="4">
    <source>
        <dbReference type="Proteomes" id="UP000694240"/>
    </source>
</evidence>
<name>A0A8T2AAU5_9BRAS</name>
<dbReference type="AlphaFoldDB" id="A0A8T2AAU5"/>
<feature type="compositionally biased region" description="Basic and acidic residues" evidence="1">
    <location>
        <begin position="503"/>
        <end position="514"/>
    </location>
</feature>
<accession>A0A8T2AAU5</accession>
<evidence type="ECO:0000313" key="3">
    <source>
        <dbReference type="EMBL" id="KAG7569132.1"/>
    </source>
</evidence>
<keyword evidence="4" id="KW-1185">Reference proteome</keyword>
<evidence type="ECO:0000259" key="2">
    <source>
        <dbReference type="PROSITE" id="PS50994"/>
    </source>
</evidence>
<dbReference type="PANTHER" id="PTHR11439">
    <property type="entry name" value="GAG-POL-RELATED RETROTRANSPOSON"/>
    <property type="match status" value="1"/>
</dbReference>
<proteinExistence type="predicted"/>
<protein>
    <submittedName>
        <fullName evidence="3">Integrase catalytic core</fullName>
    </submittedName>
</protein>
<dbReference type="Proteomes" id="UP000694240">
    <property type="component" value="Chromosome 9"/>
</dbReference>
<sequence>MLNTANYTVWAMRMKVALRVNKVWETIDPDSSDVEKNDIARALLFQSIPEDLILQVGDHETSKAVWDAIKARNLGAERVREARLQTLMAELDRIKMKETDMIDDFAGKLSEIATKSVSLGVSIEEPKILKKLLKLVQLQEKEEEDDTHEAESLMMHEVVFLNEKNARPKELEGCSDKAWYLDNGASNHMTGNREWLCKLNELVTGKVRFGDDSCIDIKGKGSILFVSKGGEKRILADVYYIPDLKSNIISLGQATESGCDIRMKEDYLTLQDCDGNLLVKAVRSRNRLYKVDLEVETTKCLQLEVTSDSSKWHARLGHVNFENIKTMVTKELVIGISSAPKDKENCSSCLLGKQARKVFPKATPFRALQPLELVHGDLCEPISPSTVAEKRYVFMLIDDYSRYMWSILLKEKNEAFEKFKVFKALVEQETEKTIKTFRTDRGGEFVLGEFRNHGIRDIDTIVEKEETEENRGDSNNVDEEEDEDFDETVGIWANYGIRDIDTIVEREETEENRGDSNNVDEEEDDDFDETVGIDQEQTPQPVPVLRRSGREITKPKYLNDYVLLGEIEGEQLLMVINEEPWDFQEANNKKKWRDACEEEILSINKNKTWTLVDLPVNVKPIGLKWVFKLKRNSDGSLNKHKARLVAKGYVQKHGIDFDEVFAPVARIETVRFIIALAASNRWEVHHLDVKTAFLHGELKEDVYVTQPEGFVVKGSEKKVYKLHKALYGLRQAPRAWNIKLNEILKDLSFEKCSKEPSLYRKQEGESLLIVAVYVDDLLVTGSTLEIVVDFKKRMAGKFEMSDLGYEVIQGEDGIVLKQERYAKKILEEVGMSECKAVHIPMTAGLELSKAQDEKIVNGQDYRRVVGCLRYLLHTRPDLPYCVGTLSRYLQEPKESHGAVLKQILRYLQGTLFHGLYFKNEAGTGLVGYSDNSHSVDVDDGKSTAGHVFYLNECPITWCSQKQQVVALSSCEAEFMATTEVAKQAIWLQELFAEVIGTACERVTIRVDNKSAITLTKNPVFHARSKHFHRKYHFIRECVENGQIEVEHVPGEEQKADILTKALGRVKFGEMRKLIGVQGVPREDFKLKGENVGVSLKVK</sequence>
<feature type="compositionally biased region" description="Basic and acidic residues" evidence="1">
    <location>
        <begin position="462"/>
        <end position="472"/>
    </location>
</feature>
<feature type="domain" description="Integrase catalytic" evidence="2">
    <location>
        <begin position="366"/>
        <end position="451"/>
    </location>
</feature>
<dbReference type="Pfam" id="PF07727">
    <property type="entry name" value="RVT_2"/>
    <property type="match status" value="1"/>
</dbReference>
<dbReference type="InterPro" id="IPR001584">
    <property type="entry name" value="Integrase_cat-core"/>
</dbReference>
<dbReference type="Pfam" id="PF13976">
    <property type="entry name" value="gag_pre-integrs"/>
    <property type="match status" value="1"/>
</dbReference>
<dbReference type="Pfam" id="PF22936">
    <property type="entry name" value="Pol_BBD"/>
    <property type="match status" value="1"/>
</dbReference>
<dbReference type="InterPro" id="IPR054722">
    <property type="entry name" value="PolX-like_BBD"/>
</dbReference>
<dbReference type="InterPro" id="IPR025724">
    <property type="entry name" value="GAG-pre-integrase_dom"/>
</dbReference>
<evidence type="ECO:0000256" key="1">
    <source>
        <dbReference type="SAM" id="MobiDB-lite"/>
    </source>
</evidence>
<comment type="caution">
    <text evidence="3">The sequence shown here is derived from an EMBL/GenBank/DDBJ whole genome shotgun (WGS) entry which is preliminary data.</text>
</comment>
<dbReference type="Pfam" id="PF14223">
    <property type="entry name" value="Retrotran_gag_2"/>
    <property type="match status" value="1"/>
</dbReference>
<feature type="region of interest" description="Disordered" evidence="1">
    <location>
        <begin position="503"/>
        <end position="529"/>
    </location>
</feature>
<dbReference type="CDD" id="cd09272">
    <property type="entry name" value="RNase_HI_RT_Ty1"/>
    <property type="match status" value="1"/>
</dbReference>
<dbReference type="PROSITE" id="PS50994">
    <property type="entry name" value="INTEGRASE"/>
    <property type="match status" value="1"/>
</dbReference>
<dbReference type="InterPro" id="IPR013103">
    <property type="entry name" value="RVT_2"/>
</dbReference>